<dbReference type="CDD" id="cd09817">
    <property type="entry name" value="linoleate_diol_synthase_like"/>
    <property type="match status" value="1"/>
</dbReference>
<evidence type="ECO:0000256" key="3">
    <source>
        <dbReference type="ARBA" id="ARBA00022964"/>
    </source>
</evidence>
<evidence type="ECO:0000256" key="2">
    <source>
        <dbReference type="ARBA" id="ARBA00022723"/>
    </source>
</evidence>
<evidence type="ECO:0000256" key="1">
    <source>
        <dbReference type="ARBA" id="ARBA00022617"/>
    </source>
</evidence>
<dbReference type="InterPro" id="IPR019791">
    <property type="entry name" value="Haem_peroxidase_animal"/>
</dbReference>
<dbReference type="OrthoDB" id="823504at2759"/>
<dbReference type="Pfam" id="PF03098">
    <property type="entry name" value="An_peroxidase"/>
    <property type="match status" value="2"/>
</dbReference>
<dbReference type="Proteomes" id="UP000481288">
    <property type="component" value="Unassembled WGS sequence"/>
</dbReference>
<name>A0A7D8UMC7_9HELO</name>
<accession>A0A7D8UMC7</accession>
<evidence type="ECO:0000256" key="5">
    <source>
        <dbReference type="ARBA" id="ARBA00023004"/>
    </source>
</evidence>
<dbReference type="InterPro" id="IPR037120">
    <property type="entry name" value="Haem_peroxidase_sf_animal"/>
</dbReference>
<keyword evidence="8" id="KW-1185">Reference proteome</keyword>
<dbReference type="AlphaFoldDB" id="A0A7D8UMC7"/>
<keyword evidence="4" id="KW-0560">Oxidoreductase</keyword>
<keyword evidence="2 6" id="KW-0479">Metal-binding</keyword>
<dbReference type="InterPro" id="IPR010255">
    <property type="entry name" value="Haem_peroxidase_sf"/>
</dbReference>
<dbReference type="GO" id="GO:0006631">
    <property type="term" value="P:fatty acid metabolic process"/>
    <property type="evidence" value="ECO:0007669"/>
    <property type="project" value="UniProtKB-ARBA"/>
</dbReference>
<dbReference type="Gene3D" id="1.10.640.10">
    <property type="entry name" value="Haem peroxidase domain superfamily, animal type"/>
    <property type="match status" value="1"/>
</dbReference>
<keyword evidence="1 6" id="KW-0349">Heme</keyword>
<feature type="binding site" description="axial binding residue" evidence="6">
    <location>
        <position position="388"/>
    </location>
    <ligand>
        <name>heme b</name>
        <dbReference type="ChEBI" id="CHEBI:60344"/>
    </ligand>
    <ligandPart>
        <name>Fe</name>
        <dbReference type="ChEBI" id="CHEBI:18248"/>
    </ligandPart>
</feature>
<dbReference type="PROSITE" id="PS50292">
    <property type="entry name" value="PEROXIDASE_3"/>
    <property type="match status" value="1"/>
</dbReference>
<evidence type="ECO:0000313" key="8">
    <source>
        <dbReference type="Proteomes" id="UP000481288"/>
    </source>
</evidence>
<evidence type="ECO:0000256" key="4">
    <source>
        <dbReference type="ARBA" id="ARBA00023002"/>
    </source>
</evidence>
<dbReference type="InterPro" id="IPR036396">
    <property type="entry name" value="Cyt_P450_sf"/>
</dbReference>
<evidence type="ECO:0000313" key="7">
    <source>
        <dbReference type="EMBL" id="TVY51009.1"/>
    </source>
</evidence>
<dbReference type="CDD" id="cd20612">
    <property type="entry name" value="CYP_LDS-like_C"/>
    <property type="match status" value="1"/>
</dbReference>
<dbReference type="PANTHER" id="PTHR11903">
    <property type="entry name" value="PROSTAGLANDIN G/H SYNTHASE"/>
    <property type="match status" value="1"/>
</dbReference>
<dbReference type="InterPro" id="IPR050783">
    <property type="entry name" value="Oxylipin_biosynth_metab"/>
</dbReference>
<dbReference type="SUPFAM" id="SSF48264">
    <property type="entry name" value="Cytochrome P450"/>
    <property type="match status" value="1"/>
</dbReference>
<dbReference type="GO" id="GO:0005506">
    <property type="term" value="F:iron ion binding"/>
    <property type="evidence" value="ECO:0007669"/>
    <property type="project" value="InterPro"/>
</dbReference>
<organism evidence="7 8">
    <name type="scientific">Lachnellula cervina</name>
    <dbReference type="NCBI Taxonomy" id="1316786"/>
    <lineage>
        <taxon>Eukaryota</taxon>
        <taxon>Fungi</taxon>
        <taxon>Dikarya</taxon>
        <taxon>Ascomycota</taxon>
        <taxon>Pezizomycotina</taxon>
        <taxon>Leotiomycetes</taxon>
        <taxon>Helotiales</taxon>
        <taxon>Lachnaceae</taxon>
        <taxon>Lachnellula</taxon>
    </lineage>
</organism>
<evidence type="ECO:0000256" key="6">
    <source>
        <dbReference type="PIRSR" id="PIRSR619791-2"/>
    </source>
</evidence>
<proteinExistence type="predicted"/>
<dbReference type="InterPro" id="IPR034812">
    <property type="entry name" value="Ppo-like_N"/>
</dbReference>
<reference evidence="7 8" key="1">
    <citation type="submission" date="2018-05" db="EMBL/GenBank/DDBJ databases">
        <title>Whole genome sequencing for identification of molecular markers to develop diagnostic detection tools for the regulated plant pathogen Lachnellula willkommii.</title>
        <authorList>
            <person name="Giroux E."/>
            <person name="Bilodeau G."/>
        </authorList>
    </citation>
    <scope>NUCLEOTIDE SEQUENCE [LARGE SCALE GENOMIC DNA]</scope>
    <source>
        <strain evidence="7 8">CBS 625.97</strain>
    </source>
</reference>
<gene>
    <name evidence="7" type="primary">ppoA_0</name>
    <name evidence="7" type="ORF">LCER1_G007928</name>
</gene>
<dbReference type="Gene3D" id="1.10.630.10">
    <property type="entry name" value="Cytochrome P450"/>
    <property type="match status" value="1"/>
</dbReference>
<keyword evidence="3" id="KW-0223">Dioxygenase</keyword>
<dbReference type="PRINTS" id="PR00457">
    <property type="entry name" value="ANPEROXIDASE"/>
</dbReference>
<protein>
    <submittedName>
        <fullName evidence="7">Psi-producing oxygenase A</fullName>
    </submittedName>
</protein>
<dbReference type="GO" id="GO:0016705">
    <property type="term" value="F:oxidoreductase activity, acting on paired donors, with incorporation or reduction of molecular oxygen"/>
    <property type="evidence" value="ECO:0007669"/>
    <property type="project" value="InterPro"/>
</dbReference>
<sequence>MASSLNNPVDTSSTEHNQWRKEIESTLEAVKQVIGKSLSPIPAQRYIPLNDVNQKMTSLVHDLQKLGFKDVGTLLSLFNSEVKGVQDDNKFLLENLVGVLSKLDLTSQVSSQLTTGFVNNLWNALPHLPPTSLGSKYKYREADGSYNNIRIPEVGAANTPYARSAKPKVLQNIALPDPGAIFDSLMVRGDTFEPHPNKISSMLFYLATIIIHDIFRTDHDDFNNSMTSSYLDLAPLYGSNQEEQNTVRSFKEGKLKPDCFSEKRILGFPPGVGVMVIMFNRFHNYVVTQLALINENGRFSKPKDDATKESWAKYDNDLFQTGRLITCGLYVNCILKDYVRTILSLNRTGTKWDLDPRVSEVKSLFNTPAAEGTGNQVSVEFNLIYRWHSAVSEKDDKWTQGVYTKMFPGKKPEDVTLPELLKALGAAEKNMPQDPLQRPFAGLKRNADGSLDDDALVEIVQSSVEDVAGAFGANKVPKSLRAIEILGIIQARSWNVASLNEFREFTGLTKHETFEDINPDPEVAAKLRNLYEHPDYVELYPGLVAEQAKPPMSPGSGLCVNFTTSYAILSDAVSLVRGDRFYTLDYTPKNLTNWGFNEVQYDLTVDDGAVFHKLFFRAFPNHFKENSIYAHFPFVVPNENLAILKSLGRANKYSWDKPTRVPELIVVKSYAAAKQILDDKTNWKVTWGEAIIFLASQPKKKNGVDYAMAGDNPPNADSRKLIIKGLHPDKWGSEVKKFYEETTTKLLESYSYKDPGTSAYQVDIVRDVANLVNTRFAASVYSLPLKTEENPRGIYTEQELYQVLSILFIVIFNNADIAKSFQLREAGHILAQQLGELILINAEAISKTGLIADLLARLHESSPLTDYGTHMIQRLLDTNLSVKDVVWSHLLPTAAAGTANQSQIFSQSLDYYLGDGAKYIPELYKLSKENTKEAEDKILRYFMEGARLRATVGVYRDYQPTNTPATPAVLSDGADTVTVPAGRRVFVDIILASLDPTAFPDPLEVRLDRPLDSYLHYGWGPHQ</sequence>
<comment type="caution">
    <text evidence="7">The sequence shown here is derived from an EMBL/GenBank/DDBJ whole genome shotgun (WGS) entry which is preliminary data.</text>
</comment>
<dbReference type="GO" id="GO:0004601">
    <property type="term" value="F:peroxidase activity"/>
    <property type="evidence" value="ECO:0007669"/>
    <property type="project" value="InterPro"/>
</dbReference>
<dbReference type="GO" id="GO:0020037">
    <property type="term" value="F:heme binding"/>
    <property type="evidence" value="ECO:0007669"/>
    <property type="project" value="InterPro"/>
</dbReference>
<dbReference type="GO" id="GO:0006979">
    <property type="term" value="P:response to oxidative stress"/>
    <property type="evidence" value="ECO:0007669"/>
    <property type="project" value="InterPro"/>
</dbReference>
<dbReference type="GO" id="GO:0004497">
    <property type="term" value="F:monooxygenase activity"/>
    <property type="evidence" value="ECO:0007669"/>
    <property type="project" value="InterPro"/>
</dbReference>
<dbReference type="SUPFAM" id="SSF48113">
    <property type="entry name" value="Heme-dependent peroxidases"/>
    <property type="match status" value="1"/>
</dbReference>
<dbReference type="EMBL" id="QGMG01000938">
    <property type="protein sequence ID" value="TVY51009.1"/>
    <property type="molecule type" value="Genomic_DNA"/>
</dbReference>
<dbReference type="PANTHER" id="PTHR11903:SF37">
    <property type="entry name" value="PSI-PRODUCING OXYGENASE A"/>
    <property type="match status" value="1"/>
</dbReference>
<dbReference type="GO" id="GO:0051213">
    <property type="term" value="F:dioxygenase activity"/>
    <property type="evidence" value="ECO:0007669"/>
    <property type="project" value="UniProtKB-KW"/>
</dbReference>
<feature type="non-terminal residue" evidence="7">
    <location>
        <position position="1023"/>
    </location>
</feature>
<keyword evidence="5 6" id="KW-0408">Iron</keyword>